<evidence type="ECO:0008006" key="2">
    <source>
        <dbReference type="Google" id="ProtNLM"/>
    </source>
</evidence>
<dbReference type="InterPro" id="IPR018376">
    <property type="entry name" value="Enoyl-CoA_hyd/isom_CS"/>
</dbReference>
<evidence type="ECO:0000313" key="1">
    <source>
        <dbReference type="EMBL" id="SVC85857.1"/>
    </source>
</evidence>
<dbReference type="GO" id="GO:0003824">
    <property type="term" value="F:catalytic activity"/>
    <property type="evidence" value="ECO:0007669"/>
    <property type="project" value="InterPro"/>
</dbReference>
<dbReference type="PANTHER" id="PTHR43459:SF1">
    <property type="entry name" value="EG:BACN32G11.4 PROTEIN"/>
    <property type="match status" value="1"/>
</dbReference>
<dbReference type="Gene3D" id="1.10.12.10">
    <property type="entry name" value="Lyase 2-enoyl-coa Hydratase, Chain A, domain 2"/>
    <property type="match status" value="1"/>
</dbReference>
<proteinExistence type="predicted"/>
<reference evidence="1" key="1">
    <citation type="submission" date="2018-05" db="EMBL/GenBank/DDBJ databases">
        <authorList>
            <person name="Lanie J.A."/>
            <person name="Ng W.-L."/>
            <person name="Kazmierczak K.M."/>
            <person name="Andrzejewski T.M."/>
            <person name="Davidsen T.M."/>
            <person name="Wayne K.J."/>
            <person name="Tettelin H."/>
            <person name="Glass J.I."/>
            <person name="Rusch D."/>
            <person name="Podicherti R."/>
            <person name="Tsui H.-C.T."/>
            <person name="Winkler M.E."/>
        </authorList>
    </citation>
    <scope>NUCLEOTIDE SEQUENCE</scope>
</reference>
<name>A0A382QLM2_9ZZZZ</name>
<dbReference type="Pfam" id="PF00378">
    <property type="entry name" value="ECH_1"/>
    <property type="match status" value="1"/>
</dbReference>
<sequence>MEQNINGAEGIDVEQIGSQATITINRPNVMNAMTTQMFAEFGRICREISRSETVRVVVITGAGGNFCSGADVSGQGSQANSGKKHVHIKNMRQISESVLALNEIPHPVIAKIRGVAAGAGMNLALGCDILIASETARFSEIFARRGLSIDFGGSWLLPRQIGLHRAKELVLLADVIDSAEADRIGLVNRIVAEEELDNTVQDFADRLGSGPPIALSMSKKLLNAGITSSLSQSLEAEAQAQSINFETEDIKEAALAWIEKRSADFKGF</sequence>
<dbReference type="InterPro" id="IPR014748">
    <property type="entry name" value="Enoyl-CoA_hydra_C"/>
</dbReference>
<dbReference type="CDD" id="cd06558">
    <property type="entry name" value="crotonase-like"/>
    <property type="match status" value="1"/>
</dbReference>
<dbReference type="PROSITE" id="PS00166">
    <property type="entry name" value="ENOYL_COA_HYDRATASE"/>
    <property type="match status" value="1"/>
</dbReference>
<dbReference type="EMBL" id="UINC01115088">
    <property type="protein sequence ID" value="SVC85857.1"/>
    <property type="molecule type" value="Genomic_DNA"/>
</dbReference>
<dbReference type="AlphaFoldDB" id="A0A382QLM2"/>
<dbReference type="Gene3D" id="3.90.226.10">
    <property type="entry name" value="2-enoyl-CoA Hydratase, Chain A, domain 1"/>
    <property type="match status" value="1"/>
</dbReference>
<protein>
    <recommendedName>
        <fullName evidence="2">Enoyl-CoA hydratase</fullName>
    </recommendedName>
</protein>
<dbReference type="InterPro" id="IPR029045">
    <property type="entry name" value="ClpP/crotonase-like_dom_sf"/>
</dbReference>
<accession>A0A382QLM2</accession>
<dbReference type="SUPFAM" id="SSF52096">
    <property type="entry name" value="ClpP/crotonase"/>
    <property type="match status" value="1"/>
</dbReference>
<organism evidence="1">
    <name type="scientific">marine metagenome</name>
    <dbReference type="NCBI Taxonomy" id="408172"/>
    <lineage>
        <taxon>unclassified sequences</taxon>
        <taxon>metagenomes</taxon>
        <taxon>ecological metagenomes</taxon>
    </lineage>
</organism>
<dbReference type="InterPro" id="IPR001753">
    <property type="entry name" value="Enoyl-CoA_hydra/iso"/>
</dbReference>
<gene>
    <name evidence="1" type="ORF">METZ01_LOCUS338711</name>
</gene>
<dbReference type="PANTHER" id="PTHR43459">
    <property type="entry name" value="ENOYL-COA HYDRATASE"/>
    <property type="match status" value="1"/>
</dbReference>